<dbReference type="Gramene" id="PRQ23942">
    <property type="protein sequence ID" value="PRQ23942"/>
    <property type="gene ID" value="RchiOBHm_Chr6g0266941"/>
</dbReference>
<dbReference type="AlphaFoldDB" id="A0A2P6PPW4"/>
<dbReference type="Proteomes" id="UP000238479">
    <property type="component" value="Chromosome 6"/>
</dbReference>
<dbReference type="GO" id="GO:0004252">
    <property type="term" value="F:serine-type endopeptidase activity"/>
    <property type="evidence" value="ECO:0007669"/>
    <property type="project" value="UniProtKB-UniRule"/>
</dbReference>
<evidence type="ECO:0000256" key="8">
    <source>
        <dbReference type="ARBA" id="ARBA00022801"/>
    </source>
</evidence>
<dbReference type="InterPro" id="IPR010259">
    <property type="entry name" value="S8pro/Inhibitor_I9"/>
</dbReference>
<feature type="active site" description="Charge relay system" evidence="11 12">
    <location>
        <position position="221"/>
    </location>
</feature>
<evidence type="ECO:0000259" key="16">
    <source>
        <dbReference type="Pfam" id="PF05922"/>
    </source>
</evidence>
<evidence type="ECO:0000256" key="13">
    <source>
        <dbReference type="SAM" id="MobiDB-lite"/>
    </source>
</evidence>
<dbReference type="InterPro" id="IPR000209">
    <property type="entry name" value="Peptidase_S8/S53_dom"/>
</dbReference>
<reference evidence="18 19" key="1">
    <citation type="journal article" date="2018" name="Nat. Genet.">
        <title>The Rosa genome provides new insights in the design of modern roses.</title>
        <authorList>
            <person name="Bendahmane M."/>
        </authorList>
    </citation>
    <scope>NUCLEOTIDE SEQUENCE [LARGE SCALE GENOMIC DNA]</scope>
    <source>
        <strain evidence="19">cv. Old Blush</strain>
    </source>
</reference>
<dbReference type="PRINTS" id="PR00723">
    <property type="entry name" value="SUBTILISIN"/>
</dbReference>
<dbReference type="PANTHER" id="PTHR10795">
    <property type="entry name" value="PROPROTEIN CONVERTASE SUBTILISIN/KEXIN"/>
    <property type="match status" value="1"/>
</dbReference>
<name>A0A2P6PPW4_ROSCH</name>
<dbReference type="Gene3D" id="2.60.40.2310">
    <property type="match status" value="1"/>
</dbReference>
<dbReference type="OrthoDB" id="206201at2759"/>
<evidence type="ECO:0000256" key="5">
    <source>
        <dbReference type="ARBA" id="ARBA00022525"/>
    </source>
</evidence>
<dbReference type="Pfam" id="PF00082">
    <property type="entry name" value="Peptidase_S8"/>
    <property type="match status" value="1"/>
</dbReference>
<feature type="domain" description="PA" evidence="15">
    <location>
        <begin position="380"/>
        <end position="463"/>
    </location>
</feature>
<comment type="caution">
    <text evidence="18">The sequence shown here is derived from an EMBL/GenBank/DDBJ whole genome shotgun (WGS) entry which is preliminary data.</text>
</comment>
<evidence type="ECO:0000313" key="19">
    <source>
        <dbReference type="Proteomes" id="UP000238479"/>
    </source>
</evidence>
<proteinExistence type="inferred from homology"/>
<evidence type="ECO:0000259" key="17">
    <source>
        <dbReference type="Pfam" id="PF17766"/>
    </source>
</evidence>
<dbReference type="PROSITE" id="PS51892">
    <property type="entry name" value="SUBTILASE"/>
    <property type="match status" value="1"/>
</dbReference>
<dbReference type="InterPro" id="IPR003137">
    <property type="entry name" value="PA_domain"/>
</dbReference>
<dbReference type="CDD" id="cd04852">
    <property type="entry name" value="Peptidases_S8_3"/>
    <property type="match status" value="1"/>
</dbReference>
<evidence type="ECO:0000256" key="6">
    <source>
        <dbReference type="ARBA" id="ARBA00022670"/>
    </source>
</evidence>
<keyword evidence="10" id="KW-0325">Glycoprotein</keyword>
<evidence type="ECO:0000256" key="9">
    <source>
        <dbReference type="ARBA" id="ARBA00022825"/>
    </source>
</evidence>
<dbReference type="InterPro" id="IPR045051">
    <property type="entry name" value="SBT"/>
</dbReference>
<dbReference type="InterPro" id="IPR034197">
    <property type="entry name" value="Peptidases_S8_3"/>
</dbReference>
<dbReference type="GO" id="GO:0009610">
    <property type="term" value="P:response to symbiotic fungus"/>
    <property type="evidence" value="ECO:0007669"/>
    <property type="project" value="UniProtKB-ARBA"/>
</dbReference>
<dbReference type="Pfam" id="PF17766">
    <property type="entry name" value="fn3_6"/>
    <property type="match status" value="1"/>
</dbReference>
<keyword evidence="6 12" id="KW-0645">Protease</keyword>
<dbReference type="InterPro" id="IPR041469">
    <property type="entry name" value="Subtilisin-like_FN3"/>
</dbReference>
<evidence type="ECO:0000256" key="12">
    <source>
        <dbReference type="PROSITE-ProRule" id="PRU01240"/>
    </source>
</evidence>
<evidence type="ECO:0000259" key="14">
    <source>
        <dbReference type="Pfam" id="PF00082"/>
    </source>
</evidence>
<evidence type="ECO:0000313" key="18">
    <source>
        <dbReference type="EMBL" id="PRQ23942.1"/>
    </source>
</evidence>
<dbReference type="GO" id="GO:0048046">
    <property type="term" value="C:apoplast"/>
    <property type="evidence" value="ECO:0007669"/>
    <property type="project" value="UniProtKB-SubCell"/>
</dbReference>
<dbReference type="PROSITE" id="PS00136">
    <property type="entry name" value="SUBTILASE_ASP"/>
    <property type="match status" value="1"/>
</dbReference>
<keyword evidence="19" id="KW-1185">Reference proteome</keyword>
<dbReference type="CDD" id="cd02120">
    <property type="entry name" value="PA_subtilisin_like"/>
    <property type="match status" value="1"/>
</dbReference>
<keyword evidence="4" id="KW-0052">Apoplast</keyword>
<feature type="region of interest" description="Disordered" evidence="13">
    <location>
        <begin position="206"/>
        <end position="230"/>
    </location>
</feature>
<dbReference type="InterPro" id="IPR015500">
    <property type="entry name" value="Peptidase_S8_subtilisin-rel"/>
</dbReference>
<feature type="domain" description="Inhibitor I9" evidence="16">
    <location>
        <begin position="45"/>
        <end position="130"/>
    </location>
</feature>
<dbReference type="OMA" id="KKEYNGE"/>
<dbReference type="InterPro" id="IPR036852">
    <property type="entry name" value="Peptidase_S8/S53_dom_sf"/>
</dbReference>
<feature type="domain" description="Peptidase S8/S53" evidence="14">
    <location>
        <begin position="153"/>
        <end position="581"/>
    </location>
</feature>
<keyword evidence="9 12" id="KW-0720">Serine protease</keyword>
<feature type="active site" description="Charge relay system" evidence="11 12">
    <location>
        <position position="162"/>
    </location>
</feature>
<sequence length="764" mass="80935">MENKMCVVMQIIYLGFSFMFYMSLAVADEKVAALEPLAKTKSMQTYIVWVEKPVSDLIAQSEHEDLGSWYQTFLPQTIANSNQLEKPRMVYAYHNVATGFAAKLTAKEVEEMEKKDGFISAHPERNLQLHTTHSPNFLGLQQGMGLDKGPNYGEGVIIGILDSGIFPDHPSFSDEGVPPPPAKWKGKCDFSGTVCNNKLIGARSFNGGKTTGGPPVDDEGHGTHTSSTAGGNFVKGASVFGMANGTATGMAPHAHLAMYKVCSDEGCSESDIIAAMDTAVDDGVDVLSLSIGGGSAYFYADGIAVGAFGAIQKGIFVSCSAGNAGPDYMTLSNEAPWILTVGASTIDRNIRATAKLGNGQEYDGESVFQPKDFSSKQLALVYAGAHSNDSSALCDVGSLKYVEGKVVVCEVGGGTGRIAKGVEVKRAGGVAMILVNPDFAGYTTIADAHVLPATHVSYSAGVSIKTYINSTSTPTATILFKGTVIGDQLAPKVAFFSSRGPSLASPAILKPDIIGPGVSILAAWPFSVDNALESKATFDIISGTSMSCPHLSGIAALLKSSHPDWSPAAIKSAMMTTAEVNNLAGSAILDQTLLAADLFAIGAGHVNPSKANDPGLIYDIQPEDYIPYLCGLNYTSKQISAITQQKVSCSKVGVIPEAQLNYPTFCIYIESGGEPQNYTRTLTNVGPANSTYKLAPLRLHKMDITVLPEVLTFTEVNQKLTYRVVFAAQDGAGKDGIPFSQGYLSWVSRQHSVNSQISVVFDYE</sequence>
<comment type="subcellular location">
    <subcellularLocation>
        <location evidence="2">Secreted</location>
        <location evidence="2">Extracellular space</location>
        <location evidence="2">Apoplast</location>
    </subcellularLocation>
</comment>
<dbReference type="Pfam" id="PF02225">
    <property type="entry name" value="PA"/>
    <property type="match status" value="1"/>
</dbReference>
<dbReference type="Pfam" id="PF05922">
    <property type="entry name" value="Inhibitor_I9"/>
    <property type="match status" value="1"/>
</dbReference>
<evidence type="ECO:0000256" key="2">
    <source>
        <dbReference type="ARBA" id="ARBA00004271"/>
    </source>
</evidence>
<dbReference type="FunFam" id="3.50.30.30:FF:000005">
    <property type="entry name" value="subtilisin-like protease SBT1.5"/>
    <property type="match status" value="1"/>
</dbReference>
<dbReference type="Gene3D" id="3.30.70.80">
    <property type="entry name" value="Peptidase S8 propeptide/proteinase inhibitor I9"/>
    <property type="match status" value="1"/>
</dbReference>
<feature type="domain" description="Subtilisin-like protease fibronectin type-III" evidence="17">
    <location>
        <begin position="659"/>
        <end position="759"/>
    </location>
</feature>
<comment type="similarity">
    <text evidence="3 12">Belongs to the peptidase S8 family.</text>
</comment>
<organism evidence="18 19">
    <name type="scientific">Rosa chinensis</name>
    <name type="common">China rose</name>
    <dbReference type="NCBI Taxonomy" id="74649"/>
    <lineage>
        <taxon>Eukaryota</taxon>
        <taxon>Viridiplantae</taxon>
        <taxon>Streptophyta</taxon>
        <taxon>Embryophyta</taxon>
        <taxon>Tracheophyta</taxon>
        <taxon>Spermatophyta</taxon>
        <taxon>Magnoliopsida</taxon>
        <taxon>eudicotyledons</taxon>
        <taxon>Gunneridae</taxon>
        <taxon>Pentapetalae</taxon>
        <taxon>rosids</taxon>
        <taxon>fabids</taxon>
        <taxon>Rosales</taxon>
        <taxon>Rosaceae</taxon>
        <taxon>Rosoideae</taxon>
        <taxon>Rosoideae incertae sedis</taxon>
        <taxon>Rosa</taxon>
    </lineage>
</organism>
<keyword evidence="8 12" id="KW-0378">Hydrolase</keyword>
<dbReference type="GO" id="GO:0006508">
    <property type="term" value="P:proteolysis"/>
    <property type="evidence" value="ECO:0007669"/>
    <property type="project" value="UniProtKB-KW"/>
</dbReference>
<evidence type="ECO:0000256" key="4">
    <source>
        <dbReference type="ARBA" id="ARBA00022523"/>
    </source>
</evidence>
<dbReference type="EC" id="3.4.21.25" evidence="18"/>
<evidence type="ECO:0000256" key="11">
    <source>
        <dbReference type="PIRSR" id="PIRSR615500-1"/>
    </source>
</evidence>
<evidence type="ECO:0000256" key="10">
    <source>
        <dbReference type="ARBA" id="ARBA00023180"/>
    </source>
</evidence>
<dbReference type="EMBL" id="PDCK01000044">
    <property type="protein sequence ID" value="PRQ23942.1"/>
    <property type="molecule type" value="Genomic_DNA"/>
</dbReference>
<protein>
    <submittedName>
        <fullName evidence="18">Putative cucumisin</fullName>
        <ecNumber evidence="18">3.4.21.25</ecNumber>
    </submittedName>
</protein>
<dbReference type="FunFam" id="3.40.50.200:FF:000006">
    <property type="entry name" value="Subtilisin-like protease SBT1.5"/>
    <property type="match status" value="1"/>
</dbReference>
<dbReference type="InterPro" id="IPR023827">
    <property type="entry name" value="Peptidase_S8_Asp-AS"/>
</dbReference>
<dbReference type="Gene3D" id="3.40.50.200">
    <property type="entry name" value="Peptidase S8/S53 domain"/>
    <property type="match status" value="1"/>
</dbReference>
<evidence type="ECO:0000256" key="3">
    <source>
        <dbReference type="ARBA" id="ARBA00011073"/>
    </source>
</evidence>
<accession>A0A2P6PPW4</accession>
<evidence type="ECO:0000259" key="15">
    <source>
        <dbReference type="Pfam" id="PF02225"/>
    </source>
</evidence>
<keyword evidence="7" id="KW-0732">Signal</keyword>
<evidence type="ECO:0000256" key="7">
    <source>
        <dbReference type="ARBA" id="ARBA00022729"/>
    </source>
</evidence>
<evidence type="ECO:0000256" key="1">
    <source>
        <dbReference type="ARBA" id="ARBA00002076"/>
    </source>
</evidence>
<comment type="function">
    <text evidence="1">Required for arbuscular mycorrhiza (AM) development during AM symbiosis with AM fungi (e.g. Glomeromycota intraradices).</text>
</comment>
<keyword evidence="5" id="KW-0964">Secreted</keyword>
<dbReference type="SUPFAM" id="SSF52743">
    <property type="entry name" value="Subtilisin-like"/>
    <property type="match status" value="1"/>
</dbReference>
<gene>
    <name evidence="18" type="ORF">RchiOBHm_Chr6g0266941</name>
</gene>
<dbReference type="InterPro" id="IPR037045">
    <property type="entry name" value="S8pro/Inhibitor_I9_sf"/>
</dbReference>
<feature type="active site" description="Charge relay system" evidence="11 12">
    <location>
        <position position="545"/>
    </location>
</feature>
<dbReference type="Gene3D" id="3.50.30.30">
    <property type="match status" value="1"/>
</dbReference>
<dbReference type="GO" id="GO:0009609">
    <property type="term" value="P:response to symbiotic bacterium"/>
    <property type="evidence" value="ECO:0007669"/>
    <property type="project" value="UniProtKB-ARBA"/>
</dbReference>